<name>A0A2A6J859_9HYPH</name>
<accession>A0A2A6J859</accession>
<sequence length="59" mass="6038">MERGERSGLVPPPCGEGLGRGLSWTGNREAAAWSLRPVSGGPKDGSRPVARPRSVPAGG</sequence>
<keyword evidence="3" id="KW-1185">Reference proteome</keyword>
<dbReference type="AlphaFoldDB" id="A0A2A6J859"/>
<reference evidence="2 3" key="1">
    <citation type="submission" date="2017-09" db="EMBL/GenBank/DDBJ databases">
        <title>Comparative genomics of rhizobia isolated from Phaseolus vulgaris in China.</title>
        <authorList>
            <person name="Tong W."/>
        </authorList>
    </citation>
    <scope>NUCLEOTIDE SEQUENCE [LARGE SCALE GENOMIC DNA]</scope>
    <source>
        <strain evidence="2 3">C5</strain>
    </source>
</reference>
<comment type="caution">
    <text evidence="2">The sequence shown here is derived from an EMBL/GenBank/DDBJ whole genome shotgun (WGS) entry which is preliminary data.</text>
</comment>
<dbReference type="Proteomes" id="UP000220768">
    <property type="component" value="Unassembled WGS sequence"/>
</dbReference>
<protein>
    <submittedName>
        <fullName evidence="2">Uncharacterized protein</fullName>
    </submittedName>
</protein>
<organism evidence="2 3">
    <name type="scientific">Rhizobium chutanense</name>
    <dbReference type="NCBI Taxonomy" id="2035448"/>
    <lineage>
        <taxon>Bacteria</taxon>
        <taxon>Pseudomonadati</taxon>
        <taxon>Pseudomonadota</taxon>
        <taxon>Alphaproteobacteria</taxon>
        <taxon>Hyphomicrobiales</taxon>
        <taxon>Rhizobiaceae</taxon>
        <taxon>Rhizobium/Agrobacterium group</taxon>
        <taxon>Rhizobium</taxon>
    </lineage>
</organism>
<proteinExistence type="predicted"/>
<evidence type="ECO:0000313" key="2">
    <source>
        <dbReference type="EMBL" id="PDT02120.1"/>
    </source>
</evidence>
<feature type="region of interest" description="Disordered" evidence="1">
    <location>
        <begin position="35"/>
        <end position="59"/>
    </location>
</feature>
<dbReference type="EMBL" id="NWSV01000016">
    <property type="protein sequence ID" value="PDT02120.1"/>
    <property type="molecule type" value="Genomic_DNA"/>
</dbReference>
<feature type="region of interest" description="Disordered" evidence="1">
    <location>
        <begin position="1"/>
        <end position="23"/>
    </location>
</feature>
<evidence type="ECO:0000256" key="1">
    <source>
        <dbReference type="SAM" id="MobiDB-lite"/>
    </source>
</evidence>
<evidence type="ECO:0000313" key="3">
    <source>
        <dbReference type="Proteomes" id="UP000220768"/>
    </source>
</evidence>
<gene>
    <name evidence="2" type="ORF">CO666_21445</name>
</gene>